<proteinExistence type="predicted"/>
<dbReference type="CDD" id="cd08276">
    <property type="entry name" value="MDR7"/>
    <property type="match status" value="1"/>
</dbReference>
<dbReference type="PANTHER" id="PTHR45033:SF1">
    <property type="entry name" value="OXIDOREDUCTASE (EUROFUNG)"/>
    <property type="match status" value="1"/>
</dbReference>
<dbReference type="SMART" id="SM00829">
    <property type="entry name" value="PKS_ER"/>
    <property type="match status" value="1"/>
</dbReference>
<dbReference type="Pfam" id="PF08240">
    <property type="entry name" value="ADH_N"/>
    <property type="match status" value="1"/>
</dbReference>
<dbReference type="InterPro" id="IPR013149">
    <property type="entry name" value="ADH-like_C"/>
</dbReference>
<accession>A0A423VZT6</accession>
<dbReference type="GO" id="GO:0016491">
    <property type="term" value="F:oxidoreductase activity"/>
    <property type="evidence" value="ECO:0007669"/>
    <property type="project" value="InterPro"/>
</dbReference>
<dbReference type="InterPro" id="IPR036291">
    <property type="entry name" value="NAD(P)-bd_dom_sf"/>
</dbReference>
<dbReference type="OrthoDB" id="3509362at2759"/>
<evidence type="ECO:0000313" key="2">
    <source>
        <dbReference type="EMBL" id="ROV96551.1"/>
    </source>
</evidence>
<dbReference type="SUPFAM" id="SSF51735">
    <property type="entry name" value="NAD(P)-binding Rossmann-fold domains"/>
    <property type="match status" value="1"/>
</dbReference>
<dbReference type="Pfam" id="PF00107">
    <property type="entry name" value="ADH_zinc_N"/>
    <property type="match status" value="1"/>
</dbReference>
<dbReference type="Gene3D" id="3.40.50.720">
    <property type="entry name" value="NAD(P)-binding Rossmann-like Domain"/>
    <property type="match status" value="1"/>
</dbReference>
<dbReference type="InterPro" id="IPR020843">
    <property type="entry name" value="ER"/>
</dbReference>
<protein>
    <recommendedName>
        <fullName evidence="1">Enoyl reductase (ER) domain-containing protein</fullName>
    </recommendedName>
</protein>
<organism evidence="2 3">
    <name type="scientific">Cytospora schulzeri</name>
    <dbReference type="NCBI Taxonomy" id="448051"/>
    <lineage>
        <taxon>Eukaryota</taxon>
        <taxon>Fungi</taxon>
        <taxon>Dikarya</taxon>
        <taxon>Ascomycota</taxon>
        <taxon>Pezizomycotina</taxon>
        <taxon>Sordariomycetes</taxon>
        <taxon>Sordariomycetidae</taxon>
        <taxon>Diaporthales</taxon>
        <taxon>Cytosporaceae</taxon>
        <taxon>Cytospora</taxon>
    </lineage>
</organism>
<dbReference type="Proteomes" id="UP000283895">
    <property type="component" value="Unassembled WGS sequence"/>
</dbReference>
<dbReference type="InterPro" id="IPR013154">
    <property type="entry name" value="ADH-like_N"/>
</dbReference>
<comment type="caution">
    <text evidence="2">The sequence shown here is derived from an EMBL/GenBank/DDBJ whole genome shotgun (WGS) entry which is preliminary data.</text>
</comment>
<keyword evidence="3" id="KW-1185">Reference proteome</keyword>
<dbReference type="STRING" id="356882.A0A423VZT6"/>
<dbReference type="AlphaFoldDB" id="A0A423VZT6"/>
<dbReference type="InterPro" id="IPR052711">
    <property type="entry name" value="Zinc_ADH-like"/>
</dbReference>
<evidence type="ECO:0000259" key="1">
    <source>
        <dbReference type="SMART" id="SM00829"/>
    </source>
</evidence>
<evidence type="ECO:0000313" key="3">
    <source>
        <dbReference type="Proteomes" id="UP000283895"/>
    </source>
</evidence>
<name>A0A423VZT6_9PEZI</name>
<dbReference type="InterPro" id="IPR011032">
    <property type="entry name" value="GroES-like_sf"/>
</dbReference>
<dbReference type="SUPFAM" id="SSF50129">
    <property type="entry name" value="GroES-like"/>
    <property type="match status" value="1"/>
</dbReference>
<reference evidence="2 3" key="1">
    <citation type="submission" date="2015-09" db="EMBL/GenBank/DDBJ databases">
        <title>Host preference determinants of Valsa canker pathogens revealed by comparative genomics.</title>
        <authorList>
            <person name="Yin Z."/>
            <person name="Huang L."/>
        </authorList>
    </citation>
    <scope>NUCLEOTIDE SEQUENCE [LARGE SCALE GENOMIC DNA]</scope>
    <source>
        <strain evidence="2 3">03-1</strain>
    </source>
</reference>
<feature type="domain" description="Enoyl reductase (ER)" evidence="1">
    <location>
        <begin position="14"/>
        <end position="373"/>
    </location>
</feature>
<dbReference type="Gene3D" id="3.90.180.10">
    <property type="entry name" value="Medium-chain alcohol dehydrogenases, catalytic domain"/>
    <property type="match status" value="1"/>
</dbReference>
<gene>
    <name evidence="2" type="ORF">VMCG_07820</name>
</gene>
<dbReference type="PANTHER" id="PTHR45033">
    <property type="match status" value="1"/>
</dbReference>
<dbReference type="EMBL" id="LKEA01000032">
    <property type="protein sequence ID" value="ROV96551.1"/>
    <property type="molecule type" value="Genomic_DNA"/>
</dbReference>
<sequence length="377" mass="40783">MAEQNRQWQTRQDGLDKIYQTVGPVPKPGDGQVLVRVKAVSLNYRDTEEKAKQVPRVLIDADINDLQSVAMGLYGHHKSIDATSHEPIVLCSDMCAEVVAIGPNVSSWKTGDRVMGTFCQDHLTGVIKESQMTSGVGLPLQGVLQDYRVFPETGLVKVPDYLTDEQASCLPVAAVTAWMSINGTRPIGQAGGKGEVVLVQGTGGVSISGLQIAKASGATTILTSSSDEKLARGRELGADHTINYRANPDWQDKVMEITGGNGADIIFEVGGAKTLRKSFKCVSFGGVINSIGYVTGKRDDPEDDLTNINVLALSRTVTLRGIINGPRDRFQEACEFYSKHQIQPMVDRVFEFGQAREALEYLYGGAHFGKVVIRVAA</sequence>